<sequence length="236" mass="26442">MSNKITIYVVRHGKTIMNTLDKVQGWCDSPLTKEGIDAARFLGYGFEDINFRTAYCSDLRRTRQTTQIILGAKGQEDIPVIELAGLREACFGSFEADFNHKMWRDAALYLHYTSMDDMVKAILSKEVSYRDVLDAIQTLDTLGIAENFSQVEARTQESLKEIAENEIQYGEGNILVVSHGMSILAMLLGIGGDKIFKKPLNNAEVCKVTYQDGEFIVETMADSSYLDKGKDIASRL</sequence>
<dbReference type="SUPFAM" id="SSF53254">
    <property type="entry name" value="Phosphoglycerate mutase-like"/>
    <property type="match status" value="1"/>
</dbReference>
<feature type="active site" description="Proton donor/acceptor" evidence="2">
    <location>
        <position position="88"/>
    </location>
</feature>
<dbReference type="InterPro" id="IPR013078">
    <property type="entry name" value="His_Pase_superF_clade-1"/>
</dbReference>
<keyword evidence="1" id="KW-0378">Hydrolase</keyword>
<dbReference type="EMBL" id="JACIEP010000008">
    <property type="protein sequence ID" value="MBB4036652.1"/>
    <property type="molecule type" value="Genomic_DNA"/>
</dbReference>
<dbReference type="PANTHER" id="PTHR46517">
    <property type="entry name" value="FRUCTOSE-2,6-BISPHOSPHATASE TIGAR"/>
    <property type="match status" value="1"/>
</dbReference>
<keyword evidence="6" id="KW-1185">Reference proteome</keyword>
<proteinExistence type="predicted"/>
<dbReference type="Pfam" id="PF00300">
    <property type="entry name" value="His_Phos_1"/>
    <property type="match status" value="2"/>
</dbReference>
<accession>A0A840CVZ9</accession>
<dbReference type="SMART" id="SM00855">
    <property type="entry name" value="PGAM"/>
    <property type="match status" value="1"/>
</dbReference>
<feature type="binding site" evidence="3">
    <location>
        <position position="61"/>
    </location>
    <ligand>
        <name>substrate</name>
    </ligand>
</feature>
<evidence type="ECO:0000256" key="3">
    <source>
        <dbReference type="PIRSR" id="PIRSR613078-2"/>
    </source>
</evidence>
<dbReference type="RefSeq" id="WP_183307547.1">
    <property type="nucleotide sequence ID" value="NZ_JACIEP010000008.1"/>
</dbReference>
<keyword evidence="5" id="KW-0413">Isomerase</keyword>
<dbReference type="GO" id="GO:0004331">
    <property type="term" value="F:fructose-2,6-bisphosphate 2-phosphatase activity"/>
    <property type="evidence" value="ECO:0007669"/>
    <property type="project" value="TreeGrafter"/>
</dbReference>
<dbReference type="GO" id="GO:0043456">
    <property type="term" value="P:regulation of pentose-phosphate shunt"/>
    <property type="evidence" value="ECO:0007669"/>
    <property type="project" value="TreeGrafter"/>
</dbReference>
<organism evidence="5 6">
    <name type="scientific">Dysgonomonas hofstadii</name>
    <dbReference type="NCBI Taxonomy" id="637886"/>
    <lineage>
        <taxon>Bacteria</taxon>
        <taxon>Pseudomonadati</taxon>
        <taxon>Bacteroidota</taxon>
        <taxon>Bacteroidia</taxon>
        <taxon>Bacteroidales</taxon>
        <taxon>Dysgonomonadaceae</taxon>
        <taxon>Dysgonomonas</taxon>
    </lineage>
</organism>
<evidence type="ECO:0000313" key="6">
    <source>
        <dbReference type="Proteomes" id="UP000555103"/>
    </source>
</evidence>
<name>A0A840CVZ9_9BACT</name>
<dbReference type="GO" id="GO:0005829">
    <property type="term" value="C:cytosol"/>
    <property type="evidence" value="ECO:0007669"/>
    <property type="project" value="TreeGrafter"/>
</dbReference>
<dbReference type="GO" id="GO:0045820">
    <property type="term" value="P:negative regulation of glycolytic process"/>
    <property type="evidence" value="ECO:0007669"/>
    <property type="project" value="TreeGrafter"/>
</dbReference>
<dbReference type="CDD" id="cd07067">
    <property type="entry name" value="HP_PGM_like"/>
    <property type="match status" value="1"/>
</dbReference>
<comment type="caution">
    <text evidence="5">The sequence shown here is derived from an EMBL/GenBank/DDBJ whole genome shotgun (WGS) entry which is preliminary data.</text>
</comment>
<dbReference type="AlphaFoldDB" id="A0A840CVZ9"/>
<dbReference type="PANTHER" id="PTHR46517:SF1">
    <property type="entry name" value="FRUCTOSE-2,6-BISPHOSPHATASE TIGAR"/>
    <property type="match status" value="1"/>
</dbReference>
<dbReference type="Gene3D" id="3.40.50.1240">
    <property type="entry name" value="Phosphoglycerate mutase-like"/>
    <property type="match status" value="1"/>
</dbReference>
<dbReference type="Proteomes" id="UP000555103">
    <property type="component" value="Unassembled WGS sequence"/>
</dbReference>
<reference evidence="5 6" key="1">
    <citation type="submission" date="2020-08" db="EMBL/GenBank/DDBJ databases">
        <title>Genomic Encyclopedia of Type Strains, Phase IV (KMG-IV): sequencing the most valuable type-strain genomes for metagenomic binning, comparative biology and taxonomic classification.</title>
        <authorList>
            <person name="Goeker M."/>
        </authorList>
    </citation>
    <scope>NUCLEOTIDE SEQUENCE [LARGE SCALE GENOMIC DNA]</scope>
    <source>
        <strain evidence="5 6">DSM 104969</strain>
    </source>
</reference>
<dbReference type="InterPro" id="IPR029033">
    <property type="entry name" value="His_PPase_superfam"/>
</dbReference>
<dbReference type="InterPro" id="IPR051695">
    <property type="entry name" value="Phosphoglycerate_Mutase"/>
</dbReference>
<protein>
    <submittedName>
        <fullName evidence="5">Putative phosphoglycerate mutase</fullName>
        <ecNumber evidence="5">5.4.2.12</ecNumber>
    </submittedName>
</protein>
<evidence type="ECO:0000313" key="5">
    <source>
        <dbReference type="EMBL" id="MBB4036652.1"/>
    </source>
</evidence>
<evidence type="ECO:0000256" key="4">
    <source>
        <dbReference type="PIRSR" id="PIRSR613078-3"/>
    </source>
</evidence>
<evidence type="ECO:0000256" key="1">
    <source>
        <dbReference type="ARBA" id="ARBA00022801"/>
    </source>
</evidence>
<dbReference type="EC" id="5.4.2.12" evidence="5"/>
<evidence type="ECO:0000256" key="2">
    <source>
        <dbReference type="PIRSR" id="PIRSR613078-1"/>
    </source>
</evidence>
<dbReference type="GO" id="GO:0004619">
    <property type="term" value="F:phosphoglycerate mutase activity"/>
    <property type="evidence" value="ECO:0007669"/>
    <property type="project" value="UniProtKB-EC"/>
</dbReference>
<feature type="site" description="Transition state stabilizer" evidence="4">
    <location>
        <position position="179"/>
    </location>
</feature>
<feature type="active site" description="Tele-phosphohistidine intermediate" evidence="2">
    <location>
        <position position="12"/>
    </location>
</feature>
<gene>
    <name evidence="5" type="ORF">GGR21_002558</name>
</gene>
<feature type="binding site" evidence="3">
    <location>
        <begin position="11"/>
        <end position="18"/>
    </location>
    <ligand>
        <name>substrate</name>
    </ligand>
</feature>